<reference evidence="6 7" key="1">
    <citation type="submission" date="2019-12" db="EMBL/GenBank/DDBJ databases">
        <title>A genome sequence resource for the geographically widespread anthracnose pathogen Colletotrichum asianum.</title>
        <authorList>
            <person name="Meng Y."/>
        </authorList>
    </citation>
    <scope>NUCLEOTIDE SEQUENCE [LARGE SCALE GENOMIC DNA]</scope>
    <source>
        <strain evidence="6 7">ICMP 18580</strain>
    </source>
</reference>
<accession>A0A8H3WJL2</accession>
<dbReference type="InterPro" id="IPR023352">
    <property type="entry name" value="MAPEG-like_dom_sf"/>
</dbReference>
<feature type="transmembrane region" description="Helical" evidence="5">
    <location>
        <begin position="12"/>
        <end position="29"/>
    </location>
</feature>
<organism evidence="6 7">
    <name type="scientific">Colletotrichum asianum</name>
    <dbReference type="NCBI Taxonomy" id="702518"/>
    <lineage>
        <taxon>Eukaryota</taxon>
        <taxon>Fungi</taxon>
        <taxon>Dikarya</taxon>
        <taxon>Ascomycota</taxon>
        <taxon>Pezizomycotina</taxon>
        <taxon>Sordariomycetes</taxon>
        <taxon>Hypocreomycetidae</taxon>
        <taxon>Glomerellales</taxon>
        <taxon>Glomerellaceae</taxon>
        <taxon>Colletotrichum</taxon>
        <taxon>Colletotrichum gloeosporioides species complex</taxon>
    </lineage>
</organism>
<evidence type="ECO:0000256" key="4">
    <source>
        <dbReference type="ARBA" id="ARBA00023136"/>
    </source>
</evidence>
<dbReference type="Proteomes" id="UP000434172">
    <property type="component" value="Unassembled WGS sequence"/>
</dbReference>
<keyword evidence="2 5" id="KW-0812">Transmembrane</keyword>
<proteinExistence type="predicted"/>
<dbReference type="GO" id="GO:0016020">
    <property type="term" value="C:membrane"/>
    <property type="evidence" value="ECO:0007669"/>
    <property type="project" value="UniProtKB-SubCell"/>
</dbReference>
<evidence type="ECO:0000256" key="1">
    <source>
        <dbReference type="ARBA" id="ARBA00004370"/>
    </source>
</evidence>
<dbReference type="AlphaFoldDB" id="A0A8H3WJL2"/>
<evidence type="ECO:0000313" key="7">
    <source>
        <dbReference type="Proteomes" id="UP000434172"/>
    </source>
</evidence>
<evidence type="ECO:0000256" key="5">
    <source>
        <dbReference type="SAM" id="Phobius"/>
    </source>
</evidence>
<evidence type="ECO:0008006" key="8">
    <source>
        <dbReference type="Google" id="ProtNLM"/>
    </source>
</evidence>
<dbReference type="PANTHER" id="PTHR35371:SF1">
    <property type="entry name" value="BLR7753 PROTEIN"/>
    <property type="match status" value="1"/>
</dbReference>
<name>A0A8H3WJL2_9PEZI</name>
<evidence type="ECO:0000256" key="2">
    <source>
        <dbReference type="ARBA" id="ARBA00022692"/>
    </source>
</evidence>
<dbReference type="Pfam" id="PF01124">
    <property type="entry name" value="MAPEG"/>
    <property type="match status" value="1"/>
</dbReference>
<evidence type="ECO:0000256" key="3">
    <source>
        <dbReference type="ARBA" id="ARBA00022989"/>
    </source>
</evidence>
<dbReference type="OrthoDB" id="2122304at2759"/>
<keyword evidence="7" id="KW-1185">Reference proteome</keyword>
<feature type="transmembrane region" description="Helical" evidence="5">
    <location>
        <begin position="135"/>
        <end position="154"/>
    </location>
</feature>
<gene>
    <name evidence="6" type="ORF">GQ607_006904</name>
</gene>
<keyword evidence="4 5" id="KW-0472">Membrane</keyword>
<evidence type="ECO:0000313" key="6">
    <source>
        <dbReference type="EMBL" id="KAF0325772.1"/>
    </source>
</evidence>
<dbReference type="EMBL" id="WOWK01000034">
    <property type="protein sequence ID" value="KAF0325772.1"/>
    <property type="molecule type" value="Genomic_DNA"/>
</dbReference>
<dbReference type="Gene3D" id="1.20.120.550">
    <property type="entry name" value="Membrane associated eicosanoid/glutathione metabolism-like domain"/>
    <property type="match status" value="1"/>
</dbReference>
<protein>
    <recommendedName>
        <fullName evidence="8">MAPEG family protein</fullName>
    </recommendedName>
</protein>
<keyword evidence="3 5" id="KW-1133">Transmembrane helix</keyword>
<dbReference type="InterPro" id="IPR001129">
    <property type="entry name" value="Membr-assoc_MAPEG"/>
</dbReference>
<comment type="caution">
    <text evidence="6">The sequence shown here is derived from an EMBL/GenBank/DDBJ whole genome shotgun (WGS) entry which is preliminary data.</text>
</comment>
<comment type="subcellular location">
    <subcellularLocation>
        <location evidence="1">Membrane</location>
    </subcellularLocation>
</comment>
<sequence>MTSSLGLSNNISYFTIPLALTLALGARFYSGLSGPGKKLFDRNNPRGFTDTLKKADLDEKLRGRLLRAEACSANGFEALPLFAAAVTAGNSAGVSADVMNSLSIGWLASRVLYTYVYIWYQEAETLAPDQAPLRFKVWAIGATICMSMFVLAGLKVQS</sequence>
<dbReference type="PANTHER" id="PTHR35371">
    <property type="entry name" value="INNER MEMBRANE PROTEIN"/>
    <property type="match status" value="1"/>
</dbReference>
<dbReference type="SUPFAM" id="SSF161084">
    <property type="entry name" value="MAPEG domain-like"/>
    <property type="match status" value="1"/>
</dbReference>